<evidence type="ECO:0000313" key="9">
    <source>
        <dbReference type="Proteomes" id="UP000477311"/>
    </source>
</evidence>
<keyword evidence="3" id="KW-0133">Cell shape</keyword>
<evidence type="ECO:0000256" key="1">
    <source>
        <dbReference type="ARBA" id="ARBA00009943"/>
    </source>
</evidence>
<dbReference type="InterPro" id="IPR016181">
    <property type="entry name" value="Acyl_CoA_acyltransferase"/>
</dbReference>
<evidence type="ECO:0000256" key="2">
    <source>
        <dbReference type="ARBA" id="ARBA00022679"/>
    </source>
</evidence>
<dbReference type="EMBL" id="JAAKYA010000052">
    <property type="protein sequence ID" value="NGO39262.1"/>
    <property type="molecule type" value="Genomic_DNA"/>
</dbReference>
<dbReference type="Pfam" id="PF13480">
    <property type="entry name" value="Acetyltransf_6"/>
    <property type="match status" value="1"/>
</dbReference>
<dbReference type="InterPro" id="IPR003447">
    <property type="entry name" value="FEMABX"/>
</dbReference>
<sequence length="328" mass="37328">MARFPEATIFHTRAWCRVLADSYGHRPVYLLLRNNEPTWDACLPVLEVRSPLTGRRGVSLPFTDFCPCLSRNPAHGPALLTALLRQARLRHWRHAELRQPGPVIPISRPSLQYLAHTVDLSGGPEAMRARMDSAARRNLRKAETSGLRVEIATTEAALADYYKLHCLTRRRHGLPPQPWRFFQNIARHLLQNDLGMVVLVRKDQTVVAGAVFLHFGRQAVYKFGASDLAAQQWRPNNLAMWTAMRYYALRDFSRLHLGRTSVANEGLRRFKTGLGGREEPLPVLCLESATGSTIPKSDRTEGFHTMIFRRLPLPCLRWAGQLLYPHMD</sequence>
<accession>A0A6M1RWW9</accession>
<dbReference type="PROSITE" id="PS51191">
    <property type="entry name" value="FEMABX"/>
    <property type="match status" value="1"/>
</dbReference>
<organism evidence="8 9">
    <name type="scientific">Limisphaera ngatamarikiensis</name>
    <dbReference type="NCBI Taxonomy" id="1324935"/>
    <lineage>
        <taxon>Bacteria</taxon>
        <taxon>Pseudomonadati</taxon>
        <taxon>Verrucomicrobiota</taxon>
        <taxon>Verrucomicrobiia</taxon>
        <taxon>Limisphaerales</taxon>
        <taxon>Limisphaeraceae</taxon>
        <taxon>Limisphaera</taxon>
    </lineage>
</organism>
<evidence type="ECO:0000256" key="5">
    <source>
        <dbReference type="ARBA" id="ARBA00023315"/>
    </source>
</evidence>
<dbReference type="Proteomes" id="UP000477311">
    <property type="component" value="Unassembled WGS sequence"/>
</dbReference>
<dbReference type="GO" id="GO:0008360">
    <property type="term" value="P:regulation of cell shape"/>
    <property type="evidence" value="ECO:0007669"/>
    <property type="project" value="UniProtKB-KW"/>
</dbReference>
<dbReference type="InterPro" id="IPR050644">
    <property type="entry name" value="PG_Glycine_Bridge_Synth"/>
</dbReference>
<keyword evidence="5" id="KW-0012">Acyltransferase</keyword>
<evidence type="ECO:0000259" key="7">
    <source>
        <dbReference type="Pfam" id="PF13480"/>
    </source>
</evidence>
<comment type="caution">
    <text evidence="8">The sequence shown here is derived from an EMBL/GenBank/DDBJ whole genome shotgun (WGS) entry which is preliminary data.</text>
</comment>
<evidence type="ECO:0000313" key="8">
    <source>
        <dbReference type="EMBL" id="NGO39262.1"/>
    </source>
</evidence>
<keyword evidence="6" id="KW-0961">Cell wall biogenesis/degradation</keyword>
<evidence type="ECO:0000256" key="4">
    <source>
        <dbReference type="ARBA" id="ARBA00022984"/>
    </source>
</evidence>
<evidence type="ECO:0000256" key="3">
    <source>
        <dbReference type="ARBA" id="ARBA00022960"/>
    </source>
</evidence>
<dbReference type="SUPFAM" id="SSF55729">
    <property type="entry name" value="Acyl-CoA N-acyltransferases (Nat)"/>
    <property type="match status" value="1"/>
</dbReference>
<proteinExistence type="inferred from homology"/>
<dbReference type="InterPro" id="IPR038740">
    <property type="entry name" value="BioF2-like_GNAT_dom"/>
</dbReference>
<keyword evidence="9" id="KW-1185">Reference proteome</keyword>
<reference evidence="8 9" key="1">
    <citation type="submission" date="2020-02" db="EMBL/GenBank/DDBJ databases">
        <title>Draft genome sequence of Limisphaera ngatamarikiensis NGM72.4T, a thermophilic Verrucomicrobia grouped in subdivision 3.</title>
        <authorList>
            <person name="Carere C.R."/>
            <person name="Steen J."/>
            <person name="Hugenholtz P."/>
            <person name="Stott M.B."/>
        </authorList>
    </citation>
    <scope>NUCLEOTIDE SEQUENCE [LARGE SCALE GENOMIC DNA]</scope>
    <source>
        <strain evidence="8 9">NGM72.4</strain>
    </source>
</reference>
<protein>
    <submittedName>
        <fullName evidence="8">GNAT family N-acetyltransferase</fullName>
    </submittedName>
</protein>
<dbReference type="GO" id="GO:0071555">
    <property type="term" value="P:cell wall organization"/>
    <property type="evidence" value="ECO:0007669"/>
    <property type="project" value="UniProtKB-KW"/>
</dbReference>
<keyword evidence="2 8" id="KW-0808">Transferase</keyword>
<dbReference type="GO" id="GO:0016755">
    <property type="term" value="F:aminoacyltransferase activity"/>
    <property type="evidence" value="ECO:0007669"/>
    <property type="project" value="InterPro"/>
</dbReference>
<evidence type="ECO:0000256" key="6">
    <source>
        <dbReference type="ARBA" id="ARBA00023316"/>
    </source>
</evidence>
<dbReference type="PANTHER" id="PTHR36174">
    <property type="entry name" value="LIPID II:GLYCINE GLYCYLTRANSFERASE"/>
    <property type="match status" value="1"/>
</dbReference>
<dbReference type="Gene3D" id="3.40.630.30">
    <property type="match status" value="1"/>
</dbReference>
<comment type="similarity">
    <text evidence="1">Belongs to the FemABX family.</text>
</comment>
<dbReference type="GO" id="GO:0009252">
    <property type="term" value="P:peptidoglycan biosynthetic process"/>
    <property type="evidence" value="ECO:0007669"/>
    <property type="project" value="UniProtKB-KW"/>
</dbReference>
<dbReference type="PANTHER" id="PTHR36174:SF1">
    <property type="entry name" value="LIPID II:GLYCINE GLYCYLTRANSFERASE"/>
    <property type="match status" value="1"/>
</dbReference>
<feature type="domain" description="BioF2-like acetyltransferase" evidence="7">
    <location>
        <begin position="134"/>
        <end position="260"/>
    </location>
</feature>
<gene>
    <name evidence="8" type="ORF">G4L39_07600</name>
</gene>
<dbReference type="AlphaFoldDB" id="A0A6M1RWW9"/>
<keyword evidence="4" id="KW-0573">Peptidoglycan synthesis</keyword>
<name>A0A6M1RWW9_9BACT</name>